<sequence>MKDIQRLHEIHHWPICEPLELGKSNGENGLVKFLRWKFGGLFRTLDAVGIVDGDAHDKTNPDDIQKINRNAAVAAAPFLEADKSIHKQSKTLPTPMQTTITRAKRLISLG</sequence>
<evidence type="ECO:0000313" key="1">
    <source>
        <dbReference type="EMBL" id="KAK1738967.1"/>
    </source>
</evidence>
<name>A0AAD8Y4M3_9STRA</name>
<evidence type="ECO:0000313" key="2">
    <source>
        <dbReference type="Proteomes" id="UP001224775"/>
    </source>
</evidence>
<dbReference type="AlphaFoldDB" id="A0AAD8Y4M3"/>
<proteinExistence type="predicted"/>
<protein>
    <submittedName>
        <fullName evidence="1">Uncharacterized protein</fullName>
    </submittedName>
</protein>
<organism evidence="1 2">
    <name type="scientific">Skeletonema marinoi</name>
    <dbReference type="NCBI Taxonomy" id="267567"/>
    <lineage>
        <taxon>Eukaryota</taxon>
        <taxon>Sar</taxon>
        <taxon>Stramenopiles</taxon>
        <taxon>Ochrophyta</taxon>
        <taxon>Bacillariophyta</taxon>
        <taxon>Coscinodiscophyceae</taxon>
        <taxon>Thalassiosirophycidae</taxon>
        <taxon>Thalassiosirales</taxon>
        <taxon>Skeletonemataceae</taxon>
        <taxon>Skeletonema</taxon>
        <taxon>Skeletonema marinoi-dohrnii complex</taxon>
    </lineage>
</organism>
<accession>A0AAD8Y4M3</accession>
<keyword evidence="2" id="KW-1185">Reference proteome</keyword>
<gene>
    <name evidence="1" type="ORF">QTG54_010283</name>
</gene>
<dbReference type="Proteomes" id="UP001224775">
    <property type="component" value="Unassembled WGS sequence"/>
</dbReference>
<dbReference type="EMBL" id="JATAAI010000019">
    <property type="protein sequence ID" value="KAK1738967.1"/>
    <property type="molecule type" value="Genomic_DNA"/>
</dbReference>
<comment type="caution">
    <text evidence="1">The sequence shown here is derived from an EMBL/GenBank/DDBJ whole genome shotgun (WGS) entry which is preliminary data.</text>
</comment>
<reference evidence="1" key="1">
    <citation type="submission" date="2023-06" db="EMBL/GenBank/DDBJ databases">
        <title>Survivors Of The Sea: Transcriptome response of Skeletonema marinoi to long-term dormancy.</title>
        <authorList>
            <person name="Pinder M.I.M."/>
            <person name="Kourtchenko O."/>
            <person name="Robertson E.K."/>
            <person name="Larsson T."/>
            <person name="Maumus F."/>
            <person name="Osuna-Cruz C.M."/>
            <person name="Vancaester E."/>
            <person name="Stenow R."/>
            <person name="Vandepoele K."/>
            <person name="Ploug H."/>
            <person name="Bruchert V."/>
            <person name="Godhe A."/>
            <person name="Topel M."/>
        </authorList>
    </citation>
    <scope>NUCLEOTIDE SEQUENCE</scope>
    <source>
        <strain evidence="1">R05AC</strain>
    </source>
</reference>